<dbReference type="InterPro" id="IPR002881">
    <property type="entry name" value="DUF58"/>
</dbReference>
<sequence length="239" mass="27110">MSGGERETGLERLFPDMSVLYRLERMSLPAKGRFRGTMQGKRRSRALGSSLEFADYRPYAPGDDIRRIDWNVYGRTGRAFVRQYWDEQELSVCLYIDVSTSMRFGEESGRKLDYALRLAACVGYAALAGDDRAAVRLFADGIVRELPMCRGRGAAHRLFRFWTGRSGAISKERRERPAVPICMRRSGILRRCPAGPARHGCLPTACTRAGWKTRSGRCWPQVRTLFTCSCSPRPRSIRS</sequence>
<dbReference type="Pfam" id="PF01882">
    <property type="entry name" value="DUF58"/>
    <property type="match status" value="1"/>
</dbReference>
<evidence type="ECO:0000313" key="3">
    <source>
        <dbReference type="Proteomes" id="UP000680304"/>
    </source>
</evidence>
<protein>
    <recommendedName>
        <fullName evidence="1">DUF58 domain-containing protein</fullName>
    </recommendedName>
</protein>
<evidence type="ECO:0000313" key="2">
    <source>
        <dbReference type="EMBL" id="GIQ62502.1"/>
    </source>
</evidence>
<dbReference type="Proteomes" id="UP000680304">
    <property type="component" value="Unassembled WGS sequence"/>
</dbReference>
<reference evidence="2 3" key="1">
    <citation type="submission" date="2021-04" db="EMBL/GenBank/DDBJ databases">
        <title>Draft genome sequence of Paenibacillus cisolokensis, LC2-13A.</title>
        <authorList>
            <person name="Uke A."/>
            <person name="Chhe C."/>
            <person name="Baramee S."/>
            <person name="Kosugi A."/>
        </authorList>
    </citation>
    <scope>NUCLEOTIDE SEQUENCE [LARGE SCALE GENOMIC DNA]</scope>
    <source>
        <strain evidence="2 3">LC2-13A</strain>
    </source>
</reference>
<gene>
    <name evidence="2" type="ORF">PACILC2_10700</name>
</gene>
<keyword evidence="3" id="KW-1185">Reference proteome</keyword>
<dbReference type="PANTHER" id="PTHR33608">
    <property type="entry name" value="BLL2464 PROTEIN"/>
    <property type="match status" value="1"/>
</dbReference>
<organism evidence="2 3">
    <name type="scientific">Paenibacillus cisolokensis</name>
    <dbReference type="NCBI Taxonomy" id="1658519"/>
    <lineage>
        <taxon>Bacteria</taxon>
        <taxon>Bacillati</taxon>
        <taxon>Bacillota</taxon>
        <taxon>Bacilli</taxon>
        <taxon>Bacillales</taxon>
        <taxon>Paenibacillaceae</taxon>
        <taxon>Paenibacillus</taxon>
    </lineage>
</organism>
<accession>A0ABQ4N2V5</accession>
<dbReference type="PANTHER" id="PTHR33608:SF7">
    <property type="entry name" value="DUF58 DOMAIN-CONTAINING PROTEIN"/>
    <property type="match status" value="1"/>
</dbReference>
<proteinExistence type="predicted"/>
<evidence type="ECO:0000259" key="1">
    <source>
        <dbReference type="Pfam" id="PF01882"/>
    </source>
</evidence>
<feature type="domain" description="DUF58" evidence="1">
    <location>
        <begin position="55"/>
        <end position="160"/>
    </location>
</feature>
<dbReference type="EMBL" id="BOVJ01000033">
    <property type="protein sequence ID" value="GIQ62502.1"/>
    <property type="molecule type" value="Genomic_DNA"/>
</dbReference>
<comment type="caution">
    <text evidence="2">The sequence shown here is derived from an EMBL/GenBank/DDBJ whole genome shotgun (WGS) entry which is preliminary data.</text>
</comment>
<name>A0ABQ4N2V5_9BACL</name>